<feature type="coiled-coil region" evidence="1">
    <location>
        <begin position="45"/>
        <end position="151"/>
    </location>
</feature>
<accession>A0A0B2AA47</accession>
<keyword evidence="4" id="KW-0238">DNA-binding</keyword>
<comment type="caution">
    <text evidence="4">The sequence shown here is derived from an EMBL/GenBank/DDBJ whole genome shotgun (WGS) entry which is preliminary data.</text>
</comment>
<dbReference type="OrthoDB" id="9784388at2"/>
<name>A0A0B2AA47_9MICC</name>
<organism evidence="4 5">
    <name type="scientific">Sinomonas humi</name>
    <dbReference type="NCBI Taxonomy" id="1338436"/>
    <lineage>
        <taxon>Bacteria</taxon>
        <taxon>Bacillati</taxon>
        <taxon>Actinomycetota</taxon>
        <taxon>Actinomycetes</taxon>
        <taxon>Micrococcales</taxon>
        <taxon>Micrococcaceae</taxon>
        <taxon>Sinomonas</taxon>
    </lineage>
</organism>
<evidence type="ECO:0000259" key="2">
    <source>
        <dbReference type="Pfam" id="PF02591"/>
    </source>
</evidence>
<evidence type="ECO:0000313" key="4">
    <source>
        <dbReference type="EMBL" id="KHL00439.1"/>
    </source>
</evidence>
<proteinExistence type="predicted"/>
<dbReference type="RefSeq" id="WP_043127744.1">
    <property type="nucleotide sequence ID" value="NZ_JTDL01000152.1"/>
</dbReference>
<dbReference type="PANTHER" id="PTHR39082">
    <property type="entry name" value="PHOSPHOLIPASE C-BETA-2-RELATED"/>
    <property type="match status" value="1"/>
</dbReference>
<keyword evidence="5" id="KW-1185">Reference proteome</keyword>
<gene>
    <name evidence="4" type="ORF">LK10_19745</name>
</gene>
<dbReference type="Pfam" id="PF24481">
    <property type="entry name" value="CT398_CC"/>
    <property type="match status" value="1"/>
</dbReference>
<evidence type="ECO:0000313" key="5">
    <source>
        <dbReference type="Proteomes" id="UP000030982"/>
    </source>
</evidence>
<dbReference type="InterPro" id="IPR052376">
    <property type="entry name" value="Oxidative_Scav/Glycosyltrans"/>
</dbReference>
<dbReference type="AlphaFoldDB" id="A0A0B2AA47"/>
<keyword evidence="1" id="KW-0175">Coiled coil</keyword>
<feature type="domain" description="CT398-like coiled coil hairpin" evidence="3">
    <location>
        <begin position="15"/>
        <end position="193"/>
    </location>
</feature>
<evidence type="ECO:0000256" key="1">
    <source>
        <dbReference type="SAM" id="Coils"/>
    </source>
</evidence>
<dbReference type="GO" id="GO:0003677">
    <property type="term" value="F:DNA binding"/>
    <property type="evidence" value="ECO:0007669"/>
    <property type="project" value="UniProtKB-KW"/>
</dbReference>
<reference evidence="4 5" key="1">
    <citation type="submission" date="2014-09" db="EMBL/GenBank/DDBJ databases">
        <title>Genome sequence of Sinomonas sp. MUSC 117.</title>
        <authorList>
            <person name="Lee L.-H."/>
        </authorList>
    </citation>
    <scope>NUCLEOTIDE SEQUENCE [LARGE SCALE GENOMIC DNA]</scope>
    <source>
        <strain evidence="4 5">MUSC 117</strain>
    </source>
</reference>
<dbReference type="PANTHER" id="PTHR39082:SF1">
    <property type="entry name" value="SCAVENGER RECEPTOR CLASS A MEMBER 3"/>
    <property type="match status" value="1"/>
</dbReference>
<protein>
    <submittedName>
        <fullName evidence="4">DNA-binding protein</fullName>
    </submittedName>
</protein>
<dbReference type="STRING" id="1338436.LK10_19745"/>
<dbReference type="InterPro" id="IPR056003">
    <property type="entry name" value="CT398_CC_hairpin"/>
</dbReference>
<dbReference type="Proteomes" id="UP000030982">
    <property type="component" value="Unassembled WGS sequence"/>
</dbReference>
<evidence type="ECO:0000259" key="3">
    <source>
        <dbReference type="Pfam" id="PF24481"/>
    </source>
</evidence>
<sequence length="244" mass="26083">MPKAPAAEQLKLLDLQALDAKLHSLDLRRQALDADPRLVPTAEELAAASRAVRDADLAVEEAQAELVKAEQDVEQVSARIEKDEARLYAGGLSKDLQALQHDIEGLSARRSDLEDAELEVLERLDGLREQQASAAAELAQAQAASAALRNELDVQLSTVAEERAQVAAERSRVAANIDLGLVEVYEKTLAKRGVGAARLFHGTSEGSGMSLSPGDLAAIRSAAEDDVVFCPDSGCILVRSPEWS</sequence>
<dbReference type="Gene3D" id="1.10.287.1490">
    <property type="match status" value="1"/>
</dbReference>
<dbReference type="Pfam" id="PF02591">
    <property type="entry name" value="Zn_ribbon_9"/>
    <property type="match status" value="1"/>
</dbReference>
<dbReference type="EMBL" id="JTDL01000152">
    <property type="protein sequence ID" value="KHL00439.1"/>
    <property type="molecule type" value="Genomic_DNA"/>
</dbReference>
<dbReference type="InterPro" id="IPR003743">
    <property type="entry name" value="Zf-RING_7"/>
</dbReference>
<feature type="domain" description="C4-type zinc ribbon" evidence="2">
    <location>
        <begin position="204"/>
        <end position="237"/>
    </location>
</feature>